<dbReference type="AlphaFoldDB" id="A0AA89BAB8"/>
<protein>
    <submittedName>
        <fullName evidence="3">Uncharacterized protein</fullName>
    </submittedName>
</protein>
<feature type="compositionally biased region" description="Low complexity" evidence="2">
    <location>
        <begin position="137"/>
        <end position="146"/>
    </location>
</feature>
<sequence>MLGRCHSAQSVRTGFYSDRILICHGHSARAQCSNWILFWQNSAGPRSLCSGRILFGRVTLLWQSVRTGFCSASVTLLGQSVQTGFYWGRIPFSHSHSAQAECSDGILLRQSLISFQVSTSSSGVGTSNPQFPRPSTSEPLPHSSSQPPQPLTFQPSPSLPAKNALGDVKDQAEDEANPKPWYTADEKSSKMSSEDLVELLLEYPLHNPGKPAPNNLTKHILSHIKLQGGLYIDEPLSEQQLEWARIIPRQPVPAGTVTPSPAPTISSSFPAESTPLESQGQKEIKATKCRVAPAPKKTRKREAIKEVEEATRRAEELSKQETDYLAQIETLERRLEGAKRRVAEEVKKARDQGIHNFLDGNAGDEWLKKRVDDTKLGVVQEALDSLTKLGVVQEALDSLVSDTTSGLDFNFTLFNSEERYIESTATKIENKHILCTNNRFLSEKTISNGSSGRLVDNARHIEACNSSSILCSLALRVSEIGRDSDKSILYI</sequence>
<dbReference type="InterPro" id="IPR019651">
    <property type="entry name" value="Glutamate_DH_NAD-spec"/>
</dbReference>
<organism evidence="3 4">
    <name type="scientific">Escallonia herrerae</name>
    <dbReference type="NCBI Taxonomy" id="1293975"/>
    <lineage>
        <taxon>Eukaryota</taxon>
        <taxon>Viridiplantae</taxon>
        <taxon>Streptophyta</taxon>
        <taxon>Embryophyta</taxon>
        <taxon>Tracheophyta</taxon>
        <taxon>Spermatophyta</taxon>
        <taxon>Magnoliopsida</taxon>
        <taxon>eudicotyledons</taxon>
        <taxon>Gunneridae</taxon>
        <taxon>Pentapetalae</taxon>
        <taxon>asterids</taxon>
        <taxon>campanulids</taxon>
        <taxon>Escalloniales</taxon>
        <taxon>Escalloniaceae</taxon>
        <taxon>Escallonia</taxon>
    </lineage>
</organism>
<dbReference type="Pfam" id="PF10712">
    <property type="entry name" value="NAD-GH"/>
    <property type="match status" value="1"/>
</dbReference>
<name>A0AA89BAB8_9ASTE</name>
<feature type="region of interest" description="Disordered" evidence="2">
    <location>
        <begin position="119"/>
        <end position="189"/>
    </location>
</feature>
<feature type="coiled-coil region" evidence="1">
    <location>
        <begin position="297"/>
        <end position="352"/>
    </location>
</feature>
<evidence type="ECO:0000313" key="4">
    <source>
        <dbReference type="Proteomes" id="UP001188597"/>
    </source>
</evidence>
<evidence type="ECO:0000313" key="3">
    <source>
        <dbReference type="EMBL" id="KAK3029717.1"/>
    </source>
</evidence>
<dbReference type="EMBL" id="JAVXUP010000367">
    <property type="protein sequence ID" value="KAK3029717.1"/>
    <property type="molecule type" value="Genomic_DNA"/>
</dbReference>
<gene>
    <name evidence="3" type="ORF">RJ639_039126</name>
</gene>
<proteinExistence type="predicted"/>
<comment type="caution">
    <text evidence="3">The sequence shown here is derived from an EMBL/GenBank/DDBJ whole genome shotgun (WGS) entry which is preliminary data.</text>
</comment>
<reference evidence="3" key="1">
    <citation type="submission" date="2022-12" db="EMBL/GenBank/DDBJ databases">
        <title>Draft genome assemblies for two species of Escallonia (Escalloniales).</title>
        <authorList>
            <person name="Chanderbali A."/>
            <person name="Dervinis C."/>
            <person name="Anghel I."/>
            <person name="Soltis D."/>
            <person name="Soltis P."/>
            <person name="Zapata F."/>
        </authorList>
    </citation>
    <scope>NUCLEOTIDE SEQUENCE</scope>
    <source>
        <strain evidence="3">UCBG64.0493</strain>
        <tissue evidence="3">Leaf</tissue>
    </source>
</reference>
<keyword evidence="4" id="KW-1185">Reference proteome</keyword>
<accession>A0AA89BAB8</accession>
<evidence type="ECO:0000256" key="1">
    <source>
        <dbReference type="SAM" id="Coils"/>
    </source>
</evidence>
<evidence type="ECO:0000256" key="2">
    <source>
        <dbReference type="SAM" id="MobiDB-lite"/>
    </source>
</evidence>
<dbReference type="Proteomes" id="UP001188597">
    <property type="component" value="Unassembled WGS sequence"/>
</dbReference>
<keyword evidence="1" id="KW-0175">Coiled coil</keyword>